<dbReference type="Pfam" id="PF00072">
    <property type="entry name" value="Response_reg"/>
    <property type="match status" value="1"/>
</dbReference>
<proteinExistence type="predicted"/>
<keyword evidence="5" id="KW-0804">Transcription</keyword>
<protein>
    <submittedName>
        <fullName evidence="8">Response regulator</fullName>
    </submittedName>
</protein>
<evidence type="ECO:0000256" key="6">
    <source>
        <dbReference type="PROSITE-ProRule" id="PRU00169"/>
    </source>
</evidence>
<evidence type="ECO:0000256" key="3">
    <source>
        <dbReference type="ARBA" id="ARBA00023015"/>
    </source>
</evidence>
<dbReference type="PANTHER" id="PTHR48111">
    <property type="entry name" value="REGULATOR OF RPOS"/>
    <property type="match status" value="1"/>
</dbReference>
<dbReference type="InterPro" id="IPR011006">
    <property type="entry name" value="CheY-like_superfamily"/>
</dbReference>
<evidence type="ECO:0000259" key="7">
    <source>
        <dbReference type="PROSITE" id="PS50110"/>
    </source>
</evidence>
<evidence type="ECO:0000256" key="2">
    <source>
        <dbReference type="ARBA" id="ARBA00023012"/>
    </source>
</evidence>
<dbReference type="PROSITE" id="PS50110">
    <property type="entry name" value="RESPONSE_REGULATORY"/>
    <property type="match status" value="1"/>
</dbReference>
<keyword evidence="4" id="KW-0238">DNA-binding</keyword>
<comment type="caution">
    <text evidence="8">The sequence shown here is derived from an EMBL/GenBank/DDBJ whole genome shotgun (WGS) entry which is preliminary data.</text>
</comment>
<keyword evidence="3" id="KW-0805">Transcription regulation</keyword>
<dbReference type="GO" id="GO:0000156">
    <property type="term" value="F:phosphorelay response regulator activity"/>
    <property type="evidence" value="ECO:0007669"/>
    <property type="project" value="TreeGrafter"/>
</dbReference>
<dbReference type="SUPFAM" id="SSF51230">
    <property type="entry name" value="Single hybrid motif"/>
    <property type="match status" value="1"/>
</dbReference>
<dbReference type="PANTHER" id="PTHR48111:SF1">
    <property type="entry name" value="TWO-COMPONENT RESPONSE REGULATOR ORR33"/>
    <property type="match status" value="1"/>
</dbReference>
<dbReference type="AlphaFoldDB" id="A0A419EU39"/>
<dbReference type="InterPro" id="IPR033753">
    <property type="entry name" value="GCV_H/Fam206"/>
</dbReference>
<keyword evidence="1 6" id="KW-0597">Phosphoprotein</keyword>
<dbReference type="CDD" id="cd06848">
    <property type="entry name" value="GCS_H"/>
    <property type="match status" value="1"/>
</dbReference>
<evidence type="ECO:0000313" key="9">
    <source>
        <dbReference type="Proteomes" id="UP000285961"/>
    </source>
</evidence>
<dbReference type="CDD" id="cd17536">
    <property type="entry name" value="REC_YesN-like"/>
    <property type="match status" value="1"/>
</dbReference>
<reference evidence="8 9" key="1">
    <citation type="journal article" date="2017" name="ISME J.">
        <title>Energy and carbon metabolisms in a deep terrestrial subsurface fluid microbial community.</title>
        <authorList>
            <person name="Momper L."/>
            <person name="Jungbluth S.P."/>
            <person name="Lee M.D."/>
            <person name="Amend J.P."/>
        </authorList>
    </citation>
    <scope>NUCLEOTIDE SEQUENCE [LARGE SCALE GENOMIC DNA]</scope>
    <source>
        <strain evidence="8">SURF_17</strain>
    </source>
</reference>
<dbReference type="Gene3D" id="3.40.50.2300">
    <property type="match status" value="1"/>
</dbReference>
<dbReference type="GO" id="GO:0000976">
    <property type="term" value="F:transcription cis-regulatory region binding"/>
    <property type="evidence" value="ECO:0007669"/>
    <property type="project" value="TreeGrafter"/>
</dbReference>
<dbReference type="SMART" id="SM00448">
    <property type="entry name" value="REC"/>
    <property type="match status" value="1"/>
</dbReference>
<dbReference type="Proteomes" id="UP000285961">
    <property type="component" value="Unassembled WGS sequence"/>
</dbReference>
<name>A0A419EU39_9BACT</name>
<dbReference type="InterPro" id="IPR011053">
    <property type="entry name" value="Single_hybrid_motif"/>
</dbReference>
<dbReference type="EMBL" id="QZKI01000101">
    <property type="protein sequence ID" value="RJP67675.1"/>
    <property type="molecule type" value="Genomic_DNA"/>
</dbReference>
<keyword evidence="2" id="KW-0902">Two-component regulatory system</keyword>
<dbReference type="InterPro" id="IPR039420">
    <property type="entry name" value="WalR-like"/>
</dbReference>
<dbReference type="GO" id="GO:0006355">
    <property type="term" value="P:regulation of DNA-templated transcription"/>
    <property type="evidence" value="ECO:0007669"/>
    <property type="project" value="TreeGrafter"/>
</dbReference>
<evidence type="ECO:0000256" key="4">
    <source>
        <dbReference type="ARBA" id="ARBA00023125"/>
    </source>
</evidence>
<evidence type="ECO:0000313" key="8">
    <source>
        <dbReference type="EMBL" id="RJP67675.1"/>
    </source>
</evidence>
<dbReference type="GO" id="GO:0005829">
    <property type="term" value="C:cytosol"/>
    <property type="evidence" value="ECO:0007669"/>
    <property type="project" value="TreeGrafter"/>
</dbReference>
<sequence length="258" mass="28017">MPENVSVLVVDDEEVVLESVRKVLRDDDEHQFSVDTALSASDGLNLMGQNKYDIVVTDLMMPGIDGLQFIDRIRELAPETKVVMITGYATMRTALQALRKGAFDYIAKPFTKDELRGVVKNAACQARGREGAAQAAVSGEATSGDYRTFFNQTYARIQPDGTMHFGVEPAFLATIGEPISIEIAKAGETVSQGFPFGAITNSKMRVFNLRAPLSGRVLGVNQEAIDNMKLVEQDARGAGWLVRVAATNLEGEIENLGS</sequence>
<accession>A0A419EU39</accession>
<gene>
    <name evidence="8" type="ORF">C4532_14260</name>
</gene>
<organism evidence="8 9">
    <name type="scientific">Candidatus Abyssobacteria bacterium SURF_17</name>
    <dbReference type="NCBI Taxonomy" id="2093361"/>
    <lineage>
        <taxon>Bacteria</taxon>
        <taxon>Pseudomonadati</taxon>
        <taxon>Candidatus Hydrogenedentota</taxon>
        <taxon>Candidatus Abyssobacteria</taxon>
    </lineage>
</organism>
<feature type="domain" description="Response regulatory" evidence="7">
    <location>
        <begin position="6"/>
        <end position="123"/>
    </location>
</feature>
<evidence type="ECO:0000256" key="1">
    <source>
        <dbReference type="ARBA" id="ARBA00022553"/>
    </source>
</evidence>
<dbReference type="Gene3D" id="2.40.50.100">
    <property type="match status" value="1"/>
</dbReference>
<dbReference type="SUPFAM" id="SSF52172">
    <property type="entry name" value="CheY-like"/>
    <property type="match status" value="1"/>
</dbReference>
<dbReference type="Pfam" id="PF01597">
    <property type="entry name" value="GCV_H"/>
    <property type="match status" value="1"/>
</dbReference>
<evidence type="ECO:0000256" key="5">
    <source>
        <dbReference type="ARBA" id="ARBA00023163"/>
    </source>
</evidence>
<feature type="modified residue" description="4-aspartylphosphate" evidence="6">
    <location>
        <position position="58"/>
    </location>
</feature>
<dbReference type="GO" id="GO:0032993">
    <property type="term" value="C:protein-DNA complex"/>
    <property type="evidence" value="ECO:0007669"/>
    <property type="project" value="TreeGrafter"/>
</dbReference>
<dbReference type="InterPro" id="IPR001789">
    <property type="entry name" value="Sig_transdc_resp-reg_receiver"/>
</dbReference>